<dbReference type="Gene3D" id="2.60.120.1440">
    <property type="match status" value="1"/>
</dbReference>
<dbReference type="InterPro" id="IPR012373">
    <property type="entry name" value="Ferrdict_sens_TM"/>
</dbReference>
<evidence type="ECO:0000256" key="1">
    <source>
        <dbReference type="SAM" id="Phobius"/>
    </source>
</evidence>
<dbReference type="InterPro" id="IPR006860">
    <property type="entry name" value="FecR"/>
</dbReference>
<accession>A0ABU8NRH0</accession>
<comment type="caution">
    <text evidence="4">The sequence shown here is derived from an EMBL/GenBank/DDBJ whole genome shotgun (WGS) entry which is preliminary data.</text>
</comment>
<keyword evidence="1" id="KW-1133">Transmembrane helix</keyword>
<dbReference type="InterPro" id="IPR032508">
    <property type="entry name" value="FecR_C"/>
</dbReference>
<feature type="domain" description="FecR protein" evidence="2">
    <location>
        <begin position="173"/>
        <end position="269"/>
    </location>
</feature>
<evidence type="ECO:0000259" key="2">
    <source>
        <dbReference type="Pfam" id="PF04773"/>
    </source>
</evidence>
<reference evidence="4 5" key="1">
    <citation type="submission" date="2024-03" db="EMBL/GenBank/DDBJ databases">
        <title>Sequence of Lycoming College Course Isolates.</title>
        <authorList>
            <person name="Plotts O."/>
            <person name="Newman J."/>
        </authorList>
    </citation>
    <scope>NUCLEOTIDE SEQUENCE [LARGE SCALE GENOMIC DNA]</scope>
    <source>
        <strain evidence="4 5">CJB-3</strain>
    </source>
</reference>
<proteinExistence type="predicted"/>
<dbReference type="Pfam" id="PF16344">
    <property type="entry name" value="FecR_C"/>
    <property type="match status" value="1"/>
</dbReference>
<dbReference type="Pfam" id="PF04773">
    <property type="entry name" value="FecR"/>
    <property type="match status" value="1"/>
</dbReference>
<gene>
    <name evidence="4" type="ORF">WAE58_15310</name>
</gene>
<dbReference type="PANTHER" id="PTHR30273">
    <property type="entry name" value="PERIPLASMIC SIGNAL SENSOR AND SIGMA FACTOR ACTIVATOR FECR-RELATED"/>
    <property type="match status" value="1"/>
</dbReference>
<dbReference type="PANTHER" id="PTHR30273:SF2">
    <property type="entry name" value="PROTEIN FECR"/>
    <property type="match status" value="1"/>
</dbReference>
<name>A0ABU8NRH0_9SPHI</name>
<protein>
    <submittedName>
        <fullName evidence="4">FecR domain-containing protein</fullName>
    </submittedName>
</protein>
<dbReference type="EMBL" id="JBBEUB010000005">
    <property type="protein sequence ID" value="MEJ2903813.1"/>
    <property type="molecule type" value="Genomic_DNA"/>
</dbReference>
<dbReference type="Proteomes" id="UP001378956">
    <property type="component" value="Unassembled WGS sequence"/>
</dbReference>
<keyword evidence="1" id="KW-0812">Transmembrane</keyword>
<dbReference type="Gene3D" id="3.55.50.30">
    <property type="match status" value="1"/>
</dbReference>
<organism evidence="4 5">
    <name type="scientific">Pedobacter panaciterrae</name>
    <dbReference type="NCBI Taxonomy" id="363849"/>
    <lineage>
        <taxon>Bacteria</taxon>
        <taxon>Pseudomonadati</taxon>
        <taxon>Bacteroidota</taxon>
        <taxon>Sphingobacteriia</taxon>
        <taxon>Sphingobacteriales</taxon>
        <taxon>Sphingobacteriaceae</taxon>
        <taxon>Pedobacter</taxon>
    </lineage>
</organism>
<sequence length="375" mass="42304">MNDEQVKDLLERFQAGTCSDRELEKVRYWLHKFREDEQSGLSQIDLETIDDQMWQPILKATKPETARMISWPLGVAVSAASIIVLGVFIYFFTKDTSNKTYVNDIDPGKNTAVLILSDGKKINLLNAKIGLLALQSTTQITKTKEGEIIYTSRHELPPLQNGGKSSYSEISNTIRTPRGGQYKLSLPDGTKVWLNAASSLTYPISFRWLKERRIELNGEAYFEVAKDKLHPFLVQSKTQTVKVLGTRFNISAYSDDQFTNTTLLEGSVQVNQITLKPGQQAVNSGTAIKVNVVDPNDVIAWKEGEFSFRNEPLQNIMKKISRWYNMDVVYQNKEAGKQIFGGTISKYGKISQILHVLELTGDVKFRVEGKTIIVL</sequence>
<dbReference type="RefSeq" id="WP_172662166.1">
    <property type="nucleotide sequence ID" value="NZ_JABMKW010000018.1"/>
</dbReference>
<evidence type="ECO:0000313" key="5">
    <source>
        <dbReference type="Proteomes" id="UP001378956"/>
    </source>
</evidence>
<keyword evidence="5" id="KW-1185">Reference proteome</keyword>
<keyword evidence="1" id="KW-0472">Membrane</keyword>
<evidence type="ECO:0000259" key="3">
    <source>
        <dbReference type="Pfam" id="PF16344"/>
    </source>
</evidence>
<dbReference type="PIRSF" id="PIRSF018266">
    <property type="entry name" value="FecR"/>
    <property type="match status" value="1"/>
</dbReference>
<evidence type="ECO:0000313" key="4">
    <source>
        <dbReference type="EMBL" id="MEJ2903813.1"/>
    </source>
</evidence>
<feature type="transmembrane region" description="Helical" evidence="1">
    <location>
        <begin position="69"/>
        <end position="92"/>
    </location>
</feature>
<feature type="domain" description="Protein FecR C-terminal" evidence="3">
    <location>
        <begin position="305"/>
        <end position="374"/>
    </location>
</feature>